<dbReference type="Proteomes" id="UP000037530">
    <property type="component" value="Unassembled WGS sequence"/>
</dbReference>
<dbReference type="Gene3D" id="1.10.287.1490">
    <property type="match status" value="1"/>
</dbReference>
<accession>A0A0M0HXU0</accession>
<feature type="coiled-coil region" evidence="1">
    <location>
        <begin position="112"/>
        <end position="311"/>
    </location>
</feature>
<reference evidence="3" key="1">
    <citation type="submission" date="2015-08" db="EMBL/GenBank/DDBJ databases">
        <title>Vibrio galatheae sp. nov., a novel member of the Vibrionaceae family isolated from the Solomon Islands.</title>
        <authorList>
            <person name="Giubergia S."/>
            <person name="Machado H."/>
            <person name="Mateiu R.V."/>
            <person name="Gram L."/>
        </authorList>
    </citation>
    <scope>NUCLEOTIDE SEQUENCE [LARGE SCALE GENOMIC DNA]</scope>
    <source>
        <strain evidence="3">DSM 19134</strain>
    </source>
</reference>
<organism evidence="2 3">
    <name type="scientific">Vibrio hepatarius</name>
    <dbReference type="NCBI Taxonomy" id="171383"/>
    <lineage>
        <taxon>Bacteria</taxon>
        <taxon>Pseudomonadati</taxon>
        <taxon>Pseudomonadota</taxon>
        <taxon>Gammaproteobacteria</taxon>
        <taxon>Vibrionales</taxon>
        <taxon>Vibrionaceae</taxon>
        <taxon>Vibrio</taxon>
        <taxon>Vibrio oreintalis group</taxon>
    </lineage>
</organism>
<comment type="caution">
    <text evidence="2">The sequence shown here is derived from an EMBL/GenBank/DDBJ whole genome shotgun (WGS) entry which is preliminary data.</text>
</comment>
<gene>
    <name evidence="2" type="ORF">AKJ31_14355</name>
</gene>
<dbReference type="PATRIC" id="fig|171383.3.peg.2933"/>
<dbReference type="STRING" id="171383.AKJ31_14355"/>
<dbReference type="SUPFAM" id="SSF57997">
    <property type="entry name" value="Tropomyosin"/>
    <property type="match status" value="1"/>
</dbReference>
<dbReference type="RefSeq" id="WP_053409802.1">
    <property type="nucleotide sequence ID" value="NZ_LHPI01000013.1"/>
</dbReference>
<evidence type="ECO:0000256" key="1">
    <source>
        <dbReference type="SAM" id="Coils"/>
    </source>
</evidence>
<proteinExistence type="predicted"/>
<name>A0A0M0HXU0_9VIBR</name>
<protein>
    <recommendedName>
        <fullName evidence="4">KfrA N-terminal DNA-binding domain-containing protein</fullName>
    </recommendedName>
</protein>
<evidence type="ECO:0000313" key="2">
    <source>
        <dbReference type="EMBL" id="KOO06885.1"/>
    </source>
</evidence>
<sequence>MNTELDTNLNLEDHLNKLIAGGQPVELITAQMLHEVAGNCTLEQCARWLLDYKETNELSVRVQQPEWVGMFIDKLKGLGDQIWPLIESEIQSQVATQVRDRTQELEIAQTSLTDANAKLADSAKVIENLEQKLTISEQANGQIQNLIQNVESANEKALNALEEKNQFFENRVRDLEASLDTSTQQLTETQEQLAESQSQVNTLSAELDTAGRKAKKLDEQIEKLTNQNSELDSELGTNKNLVKDLKSELSALKKNRSPEEKKLERLQTKTETQKTEIKNLTDRLVQAEGTIEQLANQNARQGEQLERSSERLILASDACMKASEEVGVLQGKLEVYEAQKES</sequence>
<dbReference type="AlphaFoldDB" id="A0A0M0HXU0"/>
<dbReference type="EMBL" id="LHPI01000013">
    <property type="protein sequence ID" value="KOO06885.1"/>
    <property type="molecule type" value="Genomic_DNA"/>
</dbReference>
<evidence type="ECO:0000313" key="3">
    <source>
        <dbReference type="Proteomes" id="UP000037530"/>
    </source>
</evidence>
<keyword evidence="3" id="KW-1185">Reference proteome</keyword>
<keyword evidence="1" id="KW-0175">Coiled coil</keyword>
<evidence type="ECO:0008006" key="4">
    <source>
        <dbReference type="Google" id="ProtNLM"/>
    </source>
</evidence>